<organism evidence="1 2">
    <name type="scientific">Effusibacillus dendaii</name>
    <dbReference type="NCBI Taxonomy" id="2743772"/>
    <lineage>
        <taxon>Bacteria</taxon>
        <taxon>Bacillati</taxon>
        <taxon>Bacillota</taxon>
        <taxon>Bacilli</taxon>
        <taxon>Bacillales</taxon>
        <taxon>Alicyclobacillaceae</taxon>
        <taxon>Effusibacillus</taxon>
    </lineage>
</organism>
<name>A0A7I8DE19_9BACL</name>
<keyword evidence="2" id="KW-1185">Reference proteome</keyword>
<reference evidence="1 2" key="1">
    <citation type="submission" date="2020-08" db="EMBL/GenBank/DDBJ databases">
        <title>Complete Genome Sequence of Effusibacillus dendaii Strain skT53, Isolated from Farmland soil.</title>
        <authorList>
            <person name="Konishi T."/>
            <person name="Kawasaki H."/>
        </authorList>
    </citation>
    <scope>NUCLEOTIDE SEQUENCE [LARGE SCALE GENOMIC DNA]</scope>
    <source>
        <strain evidence="2">skT53</strain>
    </source>
</reference>
<dbReference type="Proteomes" id="UP000593802">
    <property type="component" value="Chromosome"/>
</dbReference>
<protein>
    <recommendedName>
        <fullName evidence="3">DUF3055 domain-containing protein</fullName>
    </recommendedName>
</protein>
<evidence type="ECO:0000313" key="2">
    <source>
        <dbReference type="Proteomes" id="UP000593802"/>
    </source>
</evidence>
<sequence length="95" mass="11196">MDQILFDEVETTRTRHLGFITGGKRYDFSLTNTEHFYGKTIVTCLQSNRSALLDRDDMDNIDYLAKFYNLSLEDAQHLSNFLRESLTDPVRHEQY</sequence>
<gene>
    <name evidence="1" type="ORF">skT53_21840</name>
</gene>
<evidence type="ECO:0000313" key="1">
    <source>
        <dbReference type="EMBL" id="BCJ87199.1"/>
    </source>
</evidence>
<dbReference type="Pfam" id="PF11256">
    <property type="entry name" value="SAV0927-like"/>
    <property type="match status" value="1"/>
</dbReference>
<accession>A0A7I8DE19</accession>
<dbReference type="EMBL" id="AP023366">
    <property type="protein sequence ID" value="BCJ87199.1"/>
    <property type="molecule type" value="Genomic_DNA"/>
</dbReference>
<dbReference type="RefSeq" id="WP_200760959.1">
    <property type="nucleotide sequence ID" value="NZ_AP023366.1"/>
</dbReference>
<evidence type="ECO:0008006" key="3">
    <source>
        <dbReference type="Google" id="ProtNLM"/>
    </source>
</evidence>
<dbReference type="KEGG" id="eff:skT53_21840"/>
<dbReference type="InterPro" id="IPR021415">
    <property type="entry name" value="SAV0927-like"/>
</dbReference>
<dbReference type="AlphaFoldDB" id="A0A7I8DE19"/>
<proteinExistence type="predicted"/>